<proteinExistence type="predicted"/>
<organism evidence="4">
    <name type="scientific">Thrips palmi</name>
    <name type="common">Melon thrips</name>
    <dbReference type="NCBI Taxonomy" id="161013"/>
    <lineage>
        <taxon>Eukaryota</taxon>
        <taxon>Metazoa</taxon>
        <taxon>Ecdysozoa</taxon>
        <taxon>Arthropoda</taxon>
        <taxon>Hexapoda</taxon>
        <taxon>Insecta</taxon>
        <taxon>Pterygota</taxon>
        <taxon>Neoptera</taxon>
        <taxon>Paraneoptera</taxon>
        <taxon>Thysanoptera</taxon>
        <taxon>Terebrantia</taxon>
        <taxon>Thripoidea</taxon>
        <taxon>Thripidae</taxon>
        <taxon>Thrips</taxon>
    </lineage>
</organism>
<dbReference type="GeneID" id="117650879"/>
<protein>
    <submittedName>
        <fullName evidence="4">Transcription initiation factor TFIID subunit 4-like</fullName>
    </submittedName>
</protein>
<sequence length="262" mass="26082">MMIFSLVLLSAAAVLAEPEAPFRRVAVAAPTAPELAYVAAPLVVGSQRAAPALSAPAAALLAYTAPAAPVQQVQQQYVARTYNGITTVALEQQQPVAAPLIAAPAAPAAPARFVVTNAPAAPARVVVAEAQPAAVRYYAPEAFAVPAAAPAAAPAGRIVTVNADGSAARFVAVAPEAPAAPAAAVFAVAPEAAPLSSSTQYFSRNFNGVPTVTYFVVGPAPAPVAVAPQQGAGPARRPARPGTNPVPAGEPVNQGDVEVLDA</sequence>
<dbReference type="AlphaFoldDB" id="A0A6P8ZYA0"/>
<dbReference type="Proteomes" id="UP000515158">
    <property type="component" value="Unplaced"/>
</dbReference>
<gene>
    <name evidence="4" type="primary">LOC117650879</name>
</gene>
<dbReference type="KEGG" id="tpal:117650879"/>
<evidence type="ECO:0000256" key="1">
    <source>
        <dbReference type="SAM" id="MobiDB-lite"/>
    </source>
</evidence>
<keyword evidence="2" id="KW-0732">Signal</keyword>
<name>A0A6P8ZYA0_THRPL</name>
<feature type="chain" id="PRO_5028334407" evidence="2">
    <location>
        <begin position="17"/>
        <end position="262"/>
    </location>
</feature>
<dbReference type="RefSeq" id="XP_034250392.1">
    <property type="nucleotide sequence ID" value="XM_034394501.1"/>
</dbReference>
<dbReference type="InParanoid" id="A0A6P8ZYA0"/>
<accession>A0A6P8ZYA0</accession>
<evidence type="ECO:0000256" key="2">
    <source>
        <dbReference type="SAM" id="SignalP"/>
    </source>
</evidence>
<feature type="region of interest" description="Disordered" evidence="1">
    <location>
        <begin position="226"/>
        <end position="262"/>
    </location>
</feature>
<reference evidence="4" key="1">
    <citation type="submission" date="2025-08" db="UniProtKB">
        <authorList>
            <consortium name="RefSeq"/>
        </authorList>
    </citation>
    <scope>IDENTIFICATION</scope>
    <source>
        <tissue evidence="4">Total insect</tissue>
    </source>
</reference>
<keyword evidence="3" id="KW-1185">Reference proteome</keyword>
<feature type="compositionally biased region" description="Low complexity" evidence="1">
    <location>
        <begin position="226"/>
        <end position="242"/>
    </location>
</feature>
<feature type="signal peptide" evidence="2">
    <location>
        <begin position="1"/>
        <end position="16"/>
    </location>
</feature>
<evidence type="ECO:0000313" key="4">
    <source>
        <dbReference type="RefSeq" id="XP_034250392.1"/>
    </source>
</evidence>
<evidence type="ECO:0000313" key="3">
    <source>
        <dbReference type="Proteomes" id="UP000515158"/>
    </source>
</evidence>